<evidence type="ECO:0000256" key="4">
    <source>
        <dbReference type="ARBA" id="ARBA00023136"/>
    </source>
</evidence>
<feature type="transmembrane region" description="Helical" evidence="5">
    <location>
        <begin position="84"/>
        <end position="102"/>
    </location>
</feature>
<evidence type="ECO:0000259" key="7">
    <source>
        <dbReference type="Pfam" id="PF24961"/>
    </source>
</evidence>
<dbReference type="RefSeq" id="WP_123807595.1">
    <property type="nucleotide sequence ID" value="NZ_RKRK01000002.1"/>
</dbReference>
<organism evidence="8 9">
    <name type="scientific">Abyssicoccus albus</name>
    <dbReference type="NCBI Taxonomy" id="1817405"/>
    <lineage>
        <taxon>Bacteria</taxon>
        <taxon>Bacillati</taxon>
        <taxon>Bacillota</taxon>
        <taxon>Bacilli</taxon>
        <taxon>Bacillales</taxon>
        <taxon>Abyssicoccaceae</taxon>
    </lineage>
</organism>
<dbReference type="PANTHER" id="PTHR33507:SF3">
    <property type="entry name" value="INNER MEMBRANE PROTEIN YBBJ"/>
    <property type="match status" value="1"/>
</dbReference>
<protein>
    <submittedName>
        <fullName evidence="8">NfeD-like partner-binding protein</fullName>
    </submittedName>
</protein>
<dbReference type="InterPro" id="IPR002810">
    <property type="entry name" value="NfeD-like_C"/>
</dbReference>
<dbReference type="AlphaFoldDB" id="A0A3N5BNJ3"/>
<dbReference type="InterPro" id="IPR052165">
    <property type="entry name" value="Membrane_assoc_protease"/>
</dbReference>
<name>A0A3N5BNJ3_9BACL</name>
<dbReference type="GO" id="GO:0005886">
    <property type="term" value="C:plasma membrane"/>
    <property type="evidence" value="ECO:0007669"/>
    <property type="project" value="TreeGrafter"/>
</dbReference>
<dbReference type="Pfam" id="PF24961">
    <property type="entry name" value="NfeD_membrane"/>
    <property type="match status" value="1"/>
</dbReference>
<dbReference type="PANTHER" id="PTHR33507">
    <property type="entry name" value="INNER MEMBRANE PROTEIN YBBJ"/>
    <property type="match status" value="1"/>
</dbReference>
<dbReference type="EMBL" id="RKRK01000002">
    <property type="protein sequence ID" value="RPF58139.1"/>
    <property type="molecule type" value="Genomic_DNA"/>
</dbReference>
<keyword evidence="3 5" id="KW-1133">Transmembrane helix</keyword>
<comment type="caution">
    <text evidence="8">The sequence shown here is derived from an EMBL/GenBank/DDBJ whole genome shotgun (WGS) entry which is preliminary data.</text>
</comment>
<dbReference type="Gene3D" id="2.40.50.140">
    <property type="entry name" value="Nucleic acid-binding proteins"/>
    <property type="match status" value="1"/>
</dbReference>
<dbReference type="Pfam" id="PF01957">
    <property type="entry name" value="NfeD"/>
    <property type="match status" value="1"/>
</dbReference>
<feature type="domain" description="NfeD-like C-terminal" evidence="6">
    <location>
        <begin position="161"/>
        <end position="213"/>
    </location>
</feature>
<evidence type="ECO:0000313" key="9">
    <source>
        <dbReference type="Proteomes" id="UP000277108"/>
    </source>
</evidence>
<keyword evidence="9" id="KW-1185">Reference proteome</keyword>
<evidence type="ECO:0000256" key="5">
    <source>
        <dbReference type="SAM" id="Phobius"/>
    </source>
</evidence>
<keyword evidence="2 5" id="KW-0812">Transmembrane</keyword>
<dbReference type="InterPro" id="IPR012340">
    <property type="entry name" value="NA-bd_OB-fold"/>
</dbReference>
<feature type="transmembrane region" description="Helical" evidence="5">
    <location>
        <begin position="12"/>
        <end position="29"/>
    </location>
</feature>
<accession>A0A3N5BNJ3</accession>
<proteinExistence type="predicted"/>
<evidence type="ECO:0000259" key="6">
    <source>
        <dbReference type="Pfam" id="PF01957"/>
    </source>
</evidence>
<feature type="transmembrane region" description="Helical" evidence="5">
    <location>
        <begin position="108"/>
        <end position="130"/>
    </location>
</feature>
<comment type="subcellular location">
    <subcellularLocation>
        <location evidence="1">Membrane</location>
        <topology evidence="1">Multi-pass membrane protein</topology>
    </subcellularLocation>
</comment>
<keyword evidence="4 5" id="KW-0472">Membrane</keyword>
<gene>
    <name evidence="8" type="ORF">EDD62_0781</name>
</gene>
<feature type="transmembrane region" description="Helical" evidence="5">
    <location>
        <begin position="36"/>
        <end position="56"/>
    </location>
</feature>
<feature type="transmembrane region" description="Helical" evidence="5">
    <location>
        <begin position="62"/>
        <end position="79"/>
    </location>
</feature>
<dbReference type="OrthoDB" id="9806253at2"/>
<evidence type="ECO:0000256" key="3">
    <source>
        <dbReference type="ARBA" id="ARBA00022989"/>
    </source>
</evidence>
<reference evidence="8 9" key="1">
    <citation type="submission" date="2018-11" db="EMBL/GenBank/DDBJ databases">
        <title>Genomic Encyclopedia of Type Strains, Phase IV (KMG-IV): sequencing the most valuable type-strain genomes for metagenomic binning, comparative biology and taxonomic classification.</title>
        <authorList>
            <person name="Goeker M."/>
        </authorList>
    </citation>
    <scope>NUCLEOTIDE SEQUENCE [LARGE SCALE GENOMIC DNA]</scope>
    <source>
        <strain evidence="8 9">DSM 29158</strain>
    </source>
</reference>
<feature type="domain" description="NfeD integral membrane" evidence="7">
    <location>
        <begin position="17"/>
        <end position="126"/>
    </location>
</feature>
<dbReference type="Proteomes" id="UP000277108">
    <property type="component" value="Unassembled WGS sequence"/>
</dbReference>
<evidence type="ECO:0000256" key="2">
    <source>
        <dbReference type="ARBA" id="ARBA00022692"/>
    </source>
</evidence>
<evidence type="ECO:0000313" key="8">
    <source>
        <dbReference type="EMBL" id="RPF58139.1"/>
    </source>
</evidence>
<sequence>MNELWSTAWYNHPMLLLFLLLIIFCGALYQLYSRHINIAGIMSALALCLFIVTQFIDGESNGLAIVLFIIGISLIFAEFFVFGLITGIIGVICVVLSFILMADNVTMISLLLAIVSFVLIIEWVILVKVLKKEMPFFKRLILTDSTNKESGYTSHDDFTYLMNEIGTAHTDLRPSGTMSLHDNRYDVVAESSFIARGSTIKVIKVEGSRIVVRNITESTDSVND</sequence>
<dbReference type="InterPro" id="IPR056739">
    <property type="entry name" value="NfeD_membrane"/>
</dbReference>
<evidence type="ECO:0000256" key="1">
    <source>
        <dbReference type="ARBA" id="ARBA00004141"/>
    </source>
</evidence>